<evidence type="ECO:0000256" key="5">
    <source>
        <dbReference type="SAM" id="MobiDB-lite"/>
    </source>
</evidence>
<dbReference type="AlphaFoldDB" id="A0A150NZG9"/>
<dbReference type="PANTHER" id="PTHR30537:SF3">
    <property type="entry name" value="TRANSCRIPTIONAL REGULATORY PROTEIN"/>
    <property type="match status" value="1"/>
</dbReference>
<evidence type="ECO:0000313" key="7">
    <source>
        <dbReference type="EMBL" id="KYF47257.1"/>
    </source>
</evidence>
<sequence>MLARRGREIRTVMSWDDLRYLLALSRAGSLAGAGRALGVDHTTVGRRVEALEASLGVRLFVRSPSGYALTSEGLVLIPDVARVEEAILAIERGSLGRDQRLTGTVRVTAAEAFGSRFLAPRLGALHAAHPGISVELVTAIRALDLSRREADIAVRFFRSTGGGLVVRKAGVVGWAAYAARAYIERRGAPTAADLPAHARIGIEAPGAMPPEHVWFERMAAGGPCVFRSNSTACMLGAARAGIGVALLPRFIGDLEPDLARVALPDEPRRAVWLTVHRDLQHTPRVRAVLDAIARVVADERALLCGDARPLQPPAGPAERGGAPAAPRKLRRDKEKKR</sequence>
<evidence type="ECO:0000256" key="4">
    <source>
        <dbReference type="ARBA" id="ARBA00023163"/>
    </source>
</evidence>
<dbReference type="SUPFAM" id="SSF46785">
    <property type="entry name" value="Winged helix' DNA-binding domain"/>
    <property type="match status" value="1"/>
</dbReference>
<dbReference type="GO" id="GO:0003700">
    <property type="term" value="F:DNA-binding transcription factor activity"/>
    <property type="evidence" value="ECO:0007669"/>
    <property type="project" value="InterPro"/>
</dbReference>
<dbReference type="GO" id="GO:0043565">
    <property type="term" value="F:sequence-specific DNA binding"/>
    <property type="evidence" value="ECO:0007669"/>
    <property type="project" value="TreeGrafter"/>
</dbReference>
<reference evidence="7 8" key="1">
    <citation type="submission" date="2014-02" db="EMBL/GenBank/DDBJ databases">
        <title>The small core and large imbalanced accessory genome model reveals a collaborative survival strategy of Sorangium cellulosum strains in nature.</title>
        <authorList>
            <person name="Han K."/>
            <person name="Peng R."/>
            <person name="Blom J."/>
            <person name="Li Y.-Z."/>
        </authorList>
    </citation>
    <scope>NUCLEOTIDE SEQUENCE [LARGE SCALE GENOMIC DNA]</scope>
    <source>
        <strain evidence="7 8">So0157-25</strain>
    </source>
</reference>
<protein>
    <recommendedName>
        <fullName evidence="6">HTH lysR-type domain-containing protein</fullName>
    </recommendedName>
</protein>
<dbReference type="InterPro" id="IPR036388">
    <property type="entry name" value="WH-like_DNA-bd_sf"/>
</dbReference>
<dbReference type="InterPro" id="IPR036390">
    <property type="entry name" value="WH_DNA-bd_sf"/>
</dbReference>
<comment type="similarity">
    <text evidence="1">Belongs to the LysR transcriptional regulatory family.</text>
</comment>
<dbReference type="InterPro" id="IPR000847">
    <property type="entry name" value="LysR_HTH_N"/>
</dbReference>
<feature type="domain" description="HTH lysR-type" evidence="6">
    <location>
        <begin position="13"/>
        <end position="70"/>
    </location>
</feature>
<dbReference type="Gene3D" id="1.10.10.10">
    <property type="entry name" value="Winged helix-like DNA-binding domain superfamily/Winged helix DNA-binding domain"/>
    <property type="match status" value="1"/>
</dbReference>
<evidence type="ECO:0000256" key="2">
    <source>
        <dbReference type="ARBA" id="ARBA00023015"/>
    </source>
</evidence>
<evidence type="ECO:0000256" key="1">
    <source>
        <dbReference type="ARBA" id="ARBA00009437"/>
    </source>
</evidence>
<feature type="compositionally biased region" description="Low complexity" evidence="5">
    <location>
        <begin position="316"/>
        <end position="326"/>
    </location>
</feature>
<organism evidence="7 8">
    <name type="scientific">Sorangium cellulosum</name>
    <name type="common">Polyangium cellulosum</name>
    <dbReference type="NCBI Taxonomy" id="56"/>
    <lineage>
        <taxon>Bacteria</taxon>
        <taxon>Pseudomonadati</taxon>
        <taxon>Myxococcota</taxon>
        <taxon>Polyangia</taxon>
        <taxon>Polyangiales</taxon>
        <taxon>Polyangiaceae</taxon>
        <taxon>Sorangium</taxon>
    </lineage>
</organism>
<dbReference type="PANTHER" id="PTHR30537">
    <property type="entry name" value="HTH-TYPE TRANSCRIPTIONAL REGULATOR"/>
    <property type="match status" value="1"/>
</dbReference>
<evidence type="ECO:0000259" key="6">
    <source>
        <dbReference type="PROSITE" id="PS50931"/>
    </source>
</evidence>
<evidence type="ECO:0000256" key="3">
    <source>
        <dbReference type="ARBA" id="ARBA00023125"/>
    </source>
</evidence>
<name>A0A150NZG9_SORCE</name>
<dbReference type="Gene3D" id="3.40.190.290">
    <property type="match status" value="1"/>
</dbReference>
<comment type="caution">
    <text evidence="7">The sequence shown here is derived from an EMBL/GenBank/DDBJ whole genome shotgun (WGS) entry which is preliminary data.</text>
</comment>
<dbReference type="InterPro" id="IPR005119">
    <property type="entry name" value="LysR_subst-bd"/>
</dbReference>
<dbReference type="Proteomes" id="UP000075420">
    <property type="component" value="Unassembled WGS sequence"/>
</dbReference>
<gene>
    <name evidence="7" type="ORF">BE08_13505</name>
</gene>
<dbReference type="Pfam" id="PF00126">
    <property type="entry name" value="HTH_1"/>
    <property type="match status" value="1"/>
</dbReference>
<dbReference type="SUPFAM" id="SSF53850">
    <property type="entry name" value="Periplasmic binding protein-like II"/>
    <property type="match status" value="1"/>
</dbReference>
<dbReference type="Pfam" id="PF03466">
    <property type="entry name" value="LysR_substrate"/>
    <property type="match status" value="1"/>
</dbReference>
<evidence type="ECO:0000313" key="8">
    <source>
        <dbReference type="Proteomes" id="UP000075420"/>
    </source>
</evidence>
<keyword evidence="3" id="KW-0238">DNA-binding</keyword>
<dbReference type="GO" id="GO:0006351">
    <property type="term" value="P:DNA-templated transcription"/>
    <property type="evidence" value="ECO:0007669"/>
    <property type="project" value="TreeGrafter"/>
</dbReference>
<proteinExistence type="inferred from homology"/>
<keyword evidence="2" id="KW-0805">Transcription regulation</keyword>
<dbReference type="EMBL" id="JELY01003646">
    <property type="protein sequence ID" value="KYF47257.1"/>
    <property type="molecule type" value="Genomic_DNA"/>
</dbReference>
<feature type="region of interest" description="Disordered" evidence="5">
    <location>
        <begin position="306"/>
        <end position="337"/>
    </location>
</feature>
<accession>A0A150NZG9</accession>
<feature type="compositionally biased region" description="Basic residues" evidence="5">
    <location>
        <begin position="327"/>
        <end position="337"/>
    </location>
</feature>
<keyword evidence="4" id="KW-0804">Transcription</keyword>
<dbReference type="PROSITE" id="PS50931">
    <property type="entry name" value="HTH_LYSR"/>
    <property type="match status" value="1"/>
</dbReference>
<dbReference type="InterPro" id="IPR058163">
    <property type="entry name" value="LysR-type_TF_proteobact-type"/>
</dbReference>